<accession>A0A2W5RES3</accession>
<dbReference type="Proteomes" id="UP000249229">
    <property type="component" value="Unassembled WGS sequence"/>
</dbReference>
<dbReference type="AlphaFoldDB" id="A0A2W5RES3"/>
<keyword evidence="1" id="KW-0812">Transmembrane</keyword>
<evidence type="ECO:0000313" key="5">
    <source>
        <dbReference type="Proteomes" id="UP000249229"/>
    </source>
</evidence>
<keyword evidence="1" id="KW-0472">Membrane</keyword>
<dbReference type="NCBIfam" id="TIGR02595">
    <property type="entry name" value="PEP_CTERM"/>
    <property type="match status" value="1"/>
</dbReference>
<dbReference type="Pfam" id="PF07589">
    <property type="entry name" value="PEP-CTERM"/>
    <property type="match status" value="1"/>
</dbReference>
<dbReference type="EMBL" id="QFQI01000002">
    <property type="protein sequence ID" value="PZQ61810.1"/>
    <property type="molecule type" value="Genomic_DNA"/>
</dbReference>
<evidence type="ECO:0000259" key="3">
    <source>
        <dbReference type="Pfam" id="PF07589"/>
    </source>
</evidence>
<feature type="transmembrane region" description="Helical" evidence="1">
    <location>
        <begin position="149"/>
        <end position="166"/>
    </location>
</feature>
<dbReference type="NCBIfam" id="NF035944">
    <property type="entry name" value="PEPxxWA-CTERM"/>
    <property type="match status" value="1"/>
</dbReference>
<comment type="caution">
    <text evidence="4">The sequence shown here is derived from an EMBL/GenBank/DDBJ whole genome shotgun (WGS) entry which is preliminary data.</text>
</comment>
<sequence length="178" mass="18326">MKKIFAAALIAGTVVMAAPASAATNVPITETVPGYYTGTFTTSKTNTGSGTISFSDNYEFTVPTTGTVGASIISLSFDKLLTLTKVTLNGTLLTISPSAGGIIYSATGPTQLSSTNPQKLLVEGTLAPSTTGASTYTGNIAFRSAVPEPATWALMILGFGVVGYAMRRRPSVRFAQAI</sequence>
<dbReference type="NCBIfam" id="NF038126">
    <property type="entry name" value="PEP_CTERM_FxDxF"/>
    <property type="match status" value="1"/>
</dbReference>
<gene>
    <name evidence="4" type="ORF">DI544_04100</name>
</gene>
<dbReference type="InterPro" id="IPR013424">
    <property type="entry name" value="Ice-binding_C"/>
</dbReference>
<proteinExistence type="predicted"/>
<evidence type="ECO:0000256" key="2">
    <source>
        <dbReference type="SAM" id="SignalP"/>
    </source>
</evidence>
<protein>
    <recommendedName>
        <fullName evidence="3">Ice-binding protein C-terminal domain-containing protein</fullName>
    </recommendedName>
</protein>
<name>A0A2W5RES3_9SPHN</name>
<keyword evidence="1" id="KW-1133">Transmembrane helix</keyword>
<feature type="domain" description="Ice-binding protein C-terminal" evidence="3">
    <location>
        <begin position="145"/>
        <end position="169"/>
    </location>
</feature>
<feature type="chain" id="PRO_5015851175" description="Ice-binding protein C-terminal domain-containing protein" evidence="2">
    <location>
        <begin position="23"/>
        <end position="178"/>
    </location>
</feature>
<organism evidence="4 5">
    <name type="scientific">Sphingomonas taxi</name>
    <dbReference type="NCBI Taxonomy" id="1549858"/>
    <lineage>
        <taxon>Bacteria</taxon>
        <taxon>Pseudomonadati</taxon>
        <taxon>Pseudomonadota</taxon>
        <taxon>Alphaproteobacteria</taxon>
        <taxon>Sphingomonadales</taxon>
        <taxon>Sphingomonadaceae</taxon>
        <taxon>Sphingomonas</taxon>
    </lineage>
</organism>
<reference evidence="4 5" key="1">
    <citation type="submission" date="2017-08" db="EMBL/GenBank/DDBJ databases">
        <title>Infants hospitalized years apart are colonized by the same room-sourced microbial strains.</title>
        <authorList>
            <person name="Brooks B."/>
            <person name="Olm M.R."/>
            <person name="Firek B.A."/>
            <person name="Baker R."/>
            <person name="Thomas B.C."/>
            <person name="Morowitz M.J."/>
            <person name="Banfield J.F."/>
        </authorList>
    </citation>
    <scope>NUCLEOTIDE SEQUENCE [LARGE SCALE GENOMIC DNA]</scope>
    <source>
        <strain evidence="4">S2_005_001_R1_22</strain>
    </source>
</reference>
<evidence type="ECO:0000256" key="1">
    <source>
        <dbReference type="SAM" id="Phobius"/>
    </source>
</evidence>
<keyword evidence="2" id="KW-0732">Signal</keyword>
<feature type="signal peptide" evidence="2">
    <location>
        <begin position="1"/>
        <end position="22"/>
    </location>
</feature>
<evidence type="ECO:0000313" key="4">
    <source>
        <dbReference type="EMBL" id="PZQ61810.1"/>
    </source>
</evidence>